<protein>
    <submittedName>
        <fullName evidence="1">Uncharacterized protein</fullName>
    </submittedName>
</protein>
<sequence>MSKKSVNWWNIINKISHDKSTWDYLEPAEIVEILQRVTEAKEKIVGLDRYIRIHLGPALQKLQFLTDPWYIYNFQSYRYNI</sequence>
<dbReference type="Proteomes" id="UP000217784">
    <property type="component" value="Unassembled WGS sequence"/>
</dbReference>
<name>A0A2A2H8E6_METBR</name>
<organism evidence="1 2">
    <name type="scientific">Methanobacterium bryantii</name>
    <dbReference type="NCBI Taxonomy" id="2161"/>
    <lineage>
        <taxon>Archaea</taxon>
        <taxon>Methanobacteriati</taxon>
        <taxon>Methanobacteriota</taxon>
        <taxon>Methanomada group</taxon>
        <taxon>Methanobacteria</taxon>
        <taxon>Methanobacteriales</taxon>
        <taxon>Methanobacteriaceae</taxon>
        <taxon>Methanobacterium</taxon>
    </lineage>
</organism>
<gene>
    <name evidence="1" type="ORF">ASJ80_08080</name>
</gene>
<reference evidence="1 2" key="1">
    <citation type="journal article" date="2017" name="BMC Genomics">
        <title>Genomic analysis of methanogenic archaea reveals a shift towards energy conservation.</title>
        <authorList>
            <person name="Gilmore S.P."/>
            <person name="Henske J.K."/>
            <person name="Sexton J.A."/>
            <person name="Solomon K.V."/>
            <person name="Seppala S."/>
            <person name="Yoo J.I."/>
            <person name="Huyett L.M."/>
            <person name="Pressman A."/>
            <person name="Cogan J.Z."/>
            <person name="Kivenson V."/>
            <person name="Peng X."/>
            <person name="Tan Y."/>
            <person name="Valentine D.L."/>
            <person name="O'Malley M.A."/>
        </authorList>
    </citation>
    <scope>NUCLEOTIDE SEQUENCE [LARGE SCALE GENOMIC DNA]</scope>
    <source>
        <strain evidence="1 2">M.o.H.</strain>
    </source>
</reference>
<dbReference type="EMBL" id="LMVM01000002">
    <property type="protein sequence ID" value="PAV05682.1"/>
    <property type="molecule type" value="Genomic_DNA"/>
</dbReference>
<dbReference type="OrthoDB" id="372365at2157"/>
<dbReference type="AlphaFoldDB" id="A0A2A2H8E6"/>
<keyword evidence="2" id="KW-1185">Reference proteome</keyword>
<dbReference type="RefSeq" id="WP_069584053.1">
    <property type="nucleotide sequence ID" value="NZ_LMVM01000002.1"/>
</dbReference>
<proteinExistence type="predicted"/>
<accession>A0A2A2H8E6</accession>
<evidence type="ECO:0000313" key="2">
    <source>
        <dbReference type="Proteomes" id="UP000217784"/>
    </source>
</evidence>
<comment type="caution">
    <text evidence="1">The sequence shown here is derived from an EMBL/GenBank/DDBJ whole genome shotgun (WGS) entry which is preliminary data.</text>
</comment>
<evidence type="ECO:0000313" key="1">
    <source>
        <dbReference type="EMBL" id="PAV05682.1"/>
    </source>
</evidence>